<accession>A0A649UY20</accession>
<keyword evidence="1" id="KW-0732">Signal</keyword>
<sequence length="106" mass="11920" precursor="true">MRGIILCALLATVLIQETQAWENCFPFFLPSCMGKREAMKGPKANVESEALVQPGGTEIEEALMQLKGPEIEEALTQLKETEEALKLLKETRHKIPARFRRHLSVS</sequence>
<evidence type="ECO:0000313" key="2">
    <source>
        <dbReference type="EMBL" id="QGJ83181.1"/>
    </source>
</evidence>
<keyword evidence="3" id="KW-1185">Reference proteome</keyword>
<reference evidence="2" key="1">
    <citation type="journal article" date="2019" name="J. Anim. Genet.">
        <title>Serotonin and MucXS release by small secretory cells depend on Xpod, a SSC specific marker gene.</title>
        <authorList>
            <person name="Kurrle Y."/>
            <person name="Kunesch K."/>
            <person name="Bogusch S."/>
            <person name="Schweickert A."/>
        </authorList>
    </citation>
    <scope>NUCLEOTIDE SEQUENCE</scope>
</reference>
<proteinExistence type="evidence at transcript level"/>
<protein>
    <submittedName>
        <fullName evidence="2">Polka dots</fullName>
    </submittedName>
    <submittedName>
        <fullName evidence="4">Uncharacterized protein LOC121398924</fullName>
    </submittedName>
</protein>
<dbReference type="AlphaFoldDB" id="A0A649UY20"/>
<reference evidence="4" key="2">
    <citation type="submission" date="2025-04" db="UniProtKB">
        <authorList>
            <consortium name="RefSeq"/>
        </authorList>
    </citation>
    <scope>IDENTIFICATION</scope>
    <source>
        <strain evidence="4">J_2021</strain>
        <tissue evidence="4">Erythrocytes</tissue>
    </source>
</reference>
<organism evidence="2">
    <name type="scientific">Xenopus laevis</name>
    <name type="common">African clawed frog</name>
    <dbReference type="NCBI Taxonomy" id="8355"/>
    <lineage>
        <taxon>Eukaryota</taxon>
        <taxon>Metazoa</taxon>
        <taxon>Chordata</taxon>
        <taxon>Craniata</taxon>
        <taxon>Vertebrata</taxon>
        <taxon>Euteleostomi</taxon>
        <taxon>Amphibia</taxon>
        <taxon>Batrachia</taxon>
        <taxon>Anura</taxon>
        <taxon>Pipoidea</taxon>
        <taxon>Pipidae</taxon>
        <taxon>Xenopodinae</taxon>
        <taxon>Xenopus</taxon>
        <taxon>Xenopus</taxon>
    </lineage>
</organism>
<feature type="chain" id="PRO_5044624461" evidence="1">
    <location>
        <begin position="21"/>
        <end position="106"/>
    </location>
</feature>
<name>A0A649UY20_XENLA</name>
<evidence type="ECO:0000256" key="1">
    <source>
        <dbReference type="SAM" id="SignalP"/>
    </source>
</evidence>
<dbReference type="EMBL" id="MK674161">
    <property type="protein sequence ID" value="QGJ83181.1"/>
    <property type="molecule type" value="mRNA"/>
</dbReference>
<dbReference type="Proteomes" id="UP000186698">
    <property type="component" value="Chromosome 9_10S"/>
</dbReference>
<feature type="signal peptide" evidence="1">
    <location>
        <begin position="1"/>
        <end position="20"/>
    </location>
</feature>
<dbReference type="KEGG" id="xla:121398924"/>
<gene>
    <name evidence="2" type="primary">pod</name>
    <name evidence="4" type="synonym">LOC121398924</name>
</gene>
<evidence type="ECO:0000313" key="4">
    <source>
        <dbReference type="RefSeq" id="XP_041434444.1"/>
    </source>
</evidence>
<dbReference type="RefSeq" id="XP_041434444.1">
    <property type="nucleotide sequence ID" value="XM_041578510.1"/>
</dbReference>
<evidence type="ECO:0000313" key="3">
    <source>
        <dbReference type="Proteomes" id="UP000186698"/>
    </source>
</evidence>